<comment type="caution">
    <text evidence="2">The sequence shown here is derived from an EMBL/GenBank/DDBJ whole genome shotgun (WGS) entry which is preliminary data.</text>
</comment>
<name>A0AAV9IP22_CYACA</name>
<evidence type="ECO:0000313" key="2">
    <source>
        <dbReference type="EMBL" id="KAK4533983.1"/>
    </source>
</evidence>
<gene>
    <name evidence="2" type="ORF">CDCA_CDCA01G0008</name>
</gene>
<feature type="coiled-coil region" evidence="1">
    <location>
        <begin position="73"/>
        <end position="100"/>
    </location>
</feature>
<protein>
    <submittedName>
        <fullName evidence="2">Uncharacterized protein</fullName>
    </submittedName>
</protein>
<accession>A0AAV9IP22</accession>
<keyword evidence="3" id="KW-1185">Reference proteome</keyword>
<evidence type="ECO:0000256" key="1">
    <source>
        <dbReference type="SAM" id="Coils"/>
    </source>
</evidence>
<reference evidence="2 3" key="1">
    <citation type="submission" date="2022-07" db="EMBL/GenBank/DDBJ databases">
        <title>Genome-wide signatures of adaptation to extreme environments.</title>
        <authorList>
            <person name="Cho C.H."/>
            <person name="Yoon H.S."/>
        </authorList>
    </citation>
    <scope>NUCLEOTIDE SEQUENCE [LARGE SCALE GENOMIC DNA]</scope>
    <source>
        <strain evidence="2 3">DBV 063 E5</strain>
    </source>
</reference>
<organism evidence="2 3">
    <name type="scientific">Cyanidium caldarium</name>
    <name type="common">Red alga</name>
    <dbReference type="NCBI Taxonomy" id="2771"/>
    <lineage>
        <taxon>Eukaryota</taxon>
        <taxon>Rhodophyta</taxon>
        <taxon>Bangiophyceae</taxon>
        <taxon>Cyanidiales</taxon>
        <taxon>Cyanidiaceae</taxon>
        <taxon>Cyanidium</taxon>
    </lineage>
</organism>
<dbReference type="AlphaFoldDB" id="A0AAV9IP22"/>
<proteinExistence type="predicted"/>
<dbReference type="EMBL" id="JANCYW010000001">
    <property type="protein sequence ID" value="KAK4533983.1"/>
    <property type="molecule type" value="Genomic_DNA"/>
</dbReference>
<sequence>MAAAAASPIARPEGDAAWSPWCRCHRGGANDSAGGAACPLCPMQVSAVTSPSDYRLSLDASHNNNAAEAWACVQALQRQLAEAQHRVRELEHDKESLQLALSRCIEFDRSLLPPGSATPFRSYRCWETPCEKRIFHRIVEDAEQSMATPQPFEVLVPGELASPWLGKEQVEFERSAGEGWG</sequence>
<keyword evidence="1" id="KW-0175">Coiled coil</keyword>
<dbReference type="Proteomes" id="UP001301350">
    <property type="component" value="Unassembled WGS sequence"/>
</dbReference>
<evidence type="ECO:0000313" key="3">
    <source>
        <dbReference type="Proteomes" id="UP001301350"/>
    </source>
</evidence>